<organism evidence="1">
    <name type="scientific">Myoviridae sp. ctJ2i1</name>
    <dbReference type="NCBI Taxonomy" id="2825079"/>
    <lineage>
        <taxon>Viruses</taxon>
        <taxon>Duplodnaviria</taxon>
        <taxon>Heunggongvirae</taxon>
        <taxon>Uroviricota</taxon>
        <taxon>Caudoviricetes</taxon>
    </lineage>
</organism>
<sequence length="30" mass="3265">MLALLLAIFLMIYLALAIGGTLAGWDKKDE</sequence>
<accession>A0A8S5V2G1</accession>
<protein>
    <submittedName>
        <fullName evidence="1">Porcine reproductive and respiratory syndrome virus 2b</fullName>
    </submittedName>
</protein>
<reference evidence="1" key="1">
    <citation type="journal article" date="2021" name="Proc. Natl. Acad. Sci. U.S.A.">
        <title>A Catalog of Tens of Thousands of Viruses from Human Metagenomes Reveals Hidden Associations with Chronic Diseases.</title>
        <authorList>
            <person name="Tisza M.J."/>
            <person name="Buck C.B."/>
        </authorList>
    </citation>
    <scope>NUCLEOTIDE SEQUENCE</scope>
    <source>
        <strain evidence="1">CtJ2i1</strain>
    </source>
</reference>
<dbReference type="EMBL" id="BK016182">
    <property type="protein sequence ID" value="DAG00803.1"/>
    <property type="molecule type" value="Genomic_DNA"/>
</dbReference>
<name>A0A8S5V2G1_9CAUD</name>
<evidence type="ECO:0000313" key="1">
    <source>
        <dbReference type="EMBL" id="DAG00803.1"/>
    </source>
</evidence>
<proteinExistence type="predicted"/>